<evidence type="ECO:0000313" key="1">
    <source>
        <dbReference type="EMBL" id="GEL19065.1"/>
    </source>
</evidence>
<organism evidence="1 2">
    <name type="scientific">Pseudonocardia asaccharolytica DSM 44247 = NBRC 16224</name>
    <dbReference type="NCBI Taxonomy" id="1123024"/>
    <lineage>
        <taxon>Bacteria</taxon>
        <taxon>Bacillati</taxon>
        <taxon>Actinomycetota</taxon>
        <taxon>Actinomycetes</taxon>
        <taxon>Pseudonocardiales</taxon>
        <taxon>Pseudonocardiaceae</taxon>
        <taxon>Pseudonocardia</taxon>
    </lineage>
</organism>
<reference evidence="1 2" key="1">
    <citation type="submission" date="2019-07" db="EMBL/GenBank/DDBJ databases">
        <title>Whole genome shotgun sequence of Pseudonocardia asaccharolytica NBRC 16224.</title>
        <authorList>
            <person name="Hosoyama A."/>
            <person name="Uohara A."/>
            <person name="Ohji S."/>
            <person name="Ichikawa N."/>
        </authorList>
    </citation>
    <scope>NUCLEOTIDE SEQUENCE [LARGE SCALE GENOMIC DNA]</scope>
    <source>
        <strain evidence="1 2">NBRC 16224</strain>
    </source>
</reference>
<name>A0A511D2P7_9PSEU</name>
<dbReference type="Proteomes" id="UP000321328">
    <property type="component" value="Unassembled WGS sequence"/>
</dbReference>
<gene>
    <name evidence="1" type="ORF">PA7_29020</name>
</gene>
<dbReference type="EMBL" id="BJVI01000030">
    <property type="protein sequence ID" value="GEL19065.1"/>
    <property type="molecule type" value="Genomic_DNA"/>
</dbReference>
<keyword evidence="2" id="KW-1185">Reference proteome</keyword>
<comment type="caution">
    <text evidence="1">The sequence shown here is derived from an EMBL/GenBank/DDBJ whole genome shotgun (WGS) entry which is preliminary data.</text>
</comment>
<accession>A0A511D2P7</accession>
<proteinExistence type="predicted"/>
<evidence type="ECO:0000313" key="2">
    <source>
        <dbReference type="Proteomes" id="UP000321328"/>
    </source>
</evidence>
<dbReference type="AlphaFoldDB" id="A0A511D2P7"/>
<sequence>MVGPSTSTPASRSRPAVAVRSAQANVIGYRVSGSRSNARAGVRGAGPVGDQCADLLGRLRVLTHVAAGEDDLDVRLLGRADGEPAEALAGAPELPAHRHVDPHLEAQLLRVELLGPLLVERVGAGVRHLLVGEAPVDEVPGAPQVEHARDGGGAGHGYILAPP</sequence>
<protein>
    <submittedName>
        <fullName evidence="1">Uncharacterized protein</fullName>
    </submittedName>
</protein>